<evidence type="ECO:0000256" key="1">
    <source>
        <dbReference type="ARBA" id="ARBA00005015"/>
    </source>
</evidence>
<evidence type="ECO:0000256" key="3">
    <source>
        <dbReference type="ARBA" id="ARBA00012078"/>
    </source>
</evidence>
<dbReference type="SUPFAM" id="SSF55060">
    <property type="entry name" value="GHMP Kinase, C-terminal domain"/>
    <property type="match status" value="1"/>
</dbReference>
<organism evidence="16 17">
    <name type="scientific">Clostridium disporicum</name>
    <dbReference type="NCBI Taxonomy" id="84024"/>
    <lineage>
        <taxon>Bacteria</taxon>
        <taxon>Bacillati</taxon>
        <taxon>Bacillota</taxon>
        <taxon>Clostridia</taxon>
        <taxon>Eubacteriales</taxon>
        <taxon>Clostridiaceae</taxon>
        <taxon>Clostridium</taxon>
    </lineage>
</organism>
<evidence type="ECO:0000259" key="14">
    <source>
        <dbReference type="Pfam" id="PF00288"/>
    </source>
</evidence>
<dbReference type="InterPro" id="IPR036554">
    <property type="entry name" value="GHMP_kinase_C_sf"/>
</dbReference>
<keyword evidence="5 13" id="KW-0028">Amino-acid biosynthesis</keyword>
<dbReference type="SUPFAM" id="SSF54211">
    <property type="entry name" value="Ribosomal protein S5 domain 2-like"/>
    <property type="match status" value="1"/>
</dbReference>
<comment type="pathway">
    <text evidence="1 13">Amino-acid biosynthesis; L-threonine biosynthesis; L-threonine from L-aspartate: step 4/5.</text>
</comment>
<dbReference type="AlphaFoldDB" id="A0A173XJZ3"/>
<dbReference type="InterPro" id="IPR013750">
    <property type="entry name" value="GHMP_kinase_C_dom"/>
</dbReference>
<dbReference type="PROSITE" id="PS00627">
    <property type="entry name" value="GHMP_KINASES_ATP"/>
    <property type="match status" value="1"/>
</dbReference>
<dbReference type="PIRSF" id="PIRSF000676">
    <property type="entry name" value="Homoser_kin"/>
    <property type="match status" value="1"/>
</dbReference>
<dbReference type="InterPro" id="IPR014721">
    <property type="entry name" value="Ribsml_uS5_D2-typ_fold_subgr"/>
</dbReference>
<feature type="domain" description="GHMP kinase N-terminal" evidence="14">
    <location>
        <begin position="54"/>
        <end position="137"/>
    </location>
</feature>
<dbReference type="Pfam" id="PF08544">
    <property type="entry name" value="GHMP_kinases_C"/>
    <property type="match status" value="1"/>
</dbReference>
<feature type="binding site" evidence="13">
    <location>
        <begin position="84"/>
        <end position="94"/>
    </location>
    <ligand>
        <name>ATP</name>
        <dbReference type="ChEBI" id="CHEBI:30616"/>
    </ligand>
</feature>
<dbReference type="GO" id="GO:0004413">
    <property type="term" value="F:homoserine kinase activity"/>
    <property type="evidence" value="ECO:0007669"/>
    <property type="project" value="UniProtKB-UniRule"/>
</dbReference>
<dbReference type="InterPro" id="IPR006203">
    <property type="entry name" value="GHMP_knse_ATP-bd_CS"/>
</dbReference>
<evidence type="ECO:0000256" key="2">
    <source>
        <dbReference type="ARBA" id="ARBA00007370"/>
    </source>
</evidence>
<evidence type="ECO:0000313" key="17">
    <source>
        <dbReference type="Proteomes" id="UP000095558"/>
    </source>
</evidence>
<dbReference type="EC" id="2.7.1.39" evidence="3 13"/>
<evidence type="ECO:0000256" key="8">
    <source>
        <dbReference type="ARBA" id="ARBA00022741"/>
    </source>
</evidence>
<comment type="similarity">
    <text evidence="2 13">Belongs to the GHMP kinase family. Homoserine kinase subfamily.</text>
</comment>
<dbReference type="InterPro" id="IPR006204">
    <property type="entry name" value="GHMP_kinase_N_dom"/>
</dbReference>
<comment type="subcellular location">
    <subcellularLocation>
        <location evidence="13">Cytoplasm</location>
    </subcellularLocation>
</comment>
<keyword evidence="8 13" id="KW-0547">Nucleotide-binding</keyword>
<dbReference type="RefSeq" id="WP_042394289.1">
    <property type="nucleotide sequence ID" value="NZ_CYYT01000010.1"/>
</dbReference>
<comment type="function">
    <text evidence="12 13">Catalyzes the ATP-dependent phosphorylation of L-homoserine to L-homoserine phosphate.</text>
</comment>
<accession>A0A173XJZ3</accession>
<evidence type="ECO:0000256" key="11">
    <source>
        <dbReference type="ARBA" id="ARBA00049375"/>
    </source>
</evidence>
<dbReference type="PANTHER" id="PTHR20861:SF1">
    <property type="entry name" value="HOMOSERINE KINASE"/>
    <property type="match status" value="1"/>
</dbReference>
<dbReference type="NCBIfam" id="TIGR00191">
    <property type="entry name" value="thrB"/>
    <property type="match status" value="1"/>
</dbReference>
<evidence type="ECO:0000256" key="6">
    <source>
        <dbReference type="ARBA" id="ARBA00022679"/>
    </source>
</evidence>
<evidence type="ECO:0000256" key="5">
    <source>
        <dbReference type="ARBA" id="ARBA00022605"/>
    </source>
</evidence>
<evidence type="ECO:0000256" key="7">
    <source>
        <dbReference type="ARBA" id="ARBA00022697"/>
    </source>
</evidence>
<dbReference type="Gene3D" id="3.30.230.10">
    <property type="match status" value="1"/>
</dbReference>
<dbReference type="Gene3D" id="3.30.70.890">
    <property type="entry name" value="GHMP kinase, C-terminal domain"/>
    <property type="match status" value="1"/>
</dbReference>
<evidence type="ECO:0000256" key="9">
    <source>
        <dbReference type="ARBA" id="ARBA00022777"/>
    </source>
</evidence>
<dbReference type="GO" id="GO:0005524">
    <property type="term" value="F:ATP binding"/>
    <property type="evidence" value="ECO:0007669"/>
    <property type="project" value="UniProtKB-UniRule"/>
</dbReference>
<proteinExistence type="inferred from homology"/>
<sequence>MIRVIVPATSANLGPGFDSLGISLSIYNEYEFSLKDENGLFFEGVEEEFQNEDNIIYMAIKKVFDKYNFKFKGLGIKIIRQDIPISRGLGSSSSCIVAGLIGAFALMGKEINKDEILSLAVDIEGHPDNVCPAIFGGLVSTVMTESNKPLYNCIEIKEGIKFIALVPRVKLLTEKARAILPKEIPFKDCVYNIGRAALLISAFSNGKYSLLREATKDRIHEQYRSRLIENFDEIYNKVIELGAFACFLSGAGPTLMSIVDKNDLSFVNEISKFIKENNFNWDIKELMIDKNGAKILKGE</sequence>
<dbReference type="GeneID" id="83010562"/>
<name>A0A173XJZ3_9CLOT</name>
<protein>
    <recommendedName>
        <fullName evidence="4 13">Homoserine kinase</fullName>
        <shortName evidence="13">HK</shortName>
        <shortName evidence="13">HSK</shortName>
        <ecNumber evidence="3 13">2.7.1.39</ecNumber>
    </recommendedName>
</protein>
<dbReference type="GO" id="GO:0005737">
    <property type="term" value="C:cytoplasm"/>
    <property type="evidence" value="ECO:0007669"/>
    <property type="project" value="UniProtKB-SubCell"/>
</dbReference>
<keyword evidence="9 13" id="KW-0418">Kinase</keyword>
<dbReference type="InterPro" id="IPR020568">
    <property type="entry name" value="Ribosomal_Su5_D2-typ_SF"/>
</dbReference>
<evidence type="ECO:0000313" key="16">
    <source>
        <dbReference type="EMBL" id="CUN50945.1"/>
    </source>
</evidence>
<evidence type="ECO:0000256" key="10">
    <source>
        <dbReference type="ARBA" id="ARBA00022840"/>
    </source>
</evidence>
<dbReference type="PRINTS" id="PR00958">
    <property type="entry name" value="HOMSERKINASE"/>
</dbReference>
<keyword evidence="7 13" id="KW-0791">Threonine biosynthesis</keyword>
<dbReference type="Proteomes" id="UP000095558">
    <property type="component" value="Unassembled WGS sequence"/>
</dbReference>
<keyword evidence="13" id="KW-0963">Cytoplasm</keyword>
<reference evidence="16 17" key="1">
    <citation type="submission" date="2015-09" db="EMBL/GenBank/DDBJ databases">
        <authorList>
            <consortium name="Pathogen Informatics"/>
        </authorList>
    </citation>
    <scope>NUCLEOTIDE SEQUENCE [LARGE SCALE GENOMIC DNA]</scope>
    <source>
        <strain evidence="16 17">2789STDY5834855</strain>
    </source>
</reference>
<dbReference type="Pfam" id="PF00288">
    <property type="entry name" value="GHMP_kinases_N"/>
    <property type="match status" value="1"/>
</dbReference>
<dbReference type="PANTHER" id="PTHR20861">
    <property type="entry name" value="HOMOSERINE/4-DIPHOSPHOCYTIDYL-2-C-METHYL-D-ERYTHRITOL KINASE"/>
    <property type="match status" value="1"/>
</dbReference>
<dbReference type="EMBL" id="CYZV01000001">
    <property type="protein sequence ID" value="CUN50945.1"/>
    <property type="molecule type" value="Genomic_DNA"/>
</dbReference>
<evidence type="ECO:0000256" key="12">
    <source>
        <dbReference type="ARBA" id="ARBA00049954"/>
    </source>
</evidence>
<dbReference type="OrthoDB" id="9769912at2"/>
<keyword evidence="10 13" id="KW-0067">ATP-binding</keyword>
<evidence type="ECO:0000256" key="13">
    <source>
        <dbReference type="HAMAP-Rule" id="MF_00384"/>
    </source>
</evidence>
<evidence type="ECO:0000256" key="4">
    <source>
        <dbReference type="ARBA" id="ARBA00017858"/>
    </source>
</evidence>
<dbReference type="UniPathway" id="UPA00050">
    <property type="reaction ID" value="UER00064"/>
</dbReference>
<gene>
    <name evidence="13 16" type="primary">thrB</name>
    <name evidence="16" type="ORF">ERS852470_00091</name>
</gene>
<keyword evidence="6 13" id="KW-0808">Transferase</keyword>
<evidence type="ECO:0000259" key="15">
    <source>
        <dbReference type="Pfam" id="PF08544"/>
    </source>
</evidence>
<dbReference type="InterPro" id="IPR000870">
    <property type="entry name" value="Homoserine_kinase"/>
</dbReference>
<feature type="domain" description="GHMP kinase C-terminal" evidence="15">
    <location>
        <begin position="200"/>
        <end position="264"/>
    </location>
</feature>
<dbReference type="GO" id="GO:0009088">
    <property type="term" value="P:threonine biosynthetic process"/>
    <property type="evidence" value="ECO:0007669"/>
    <property type="project" value="UniProtKB-UniRule"/>
</dbReference>
<comment type="catalytic activity">
    <reaction evidence="11 13">
        <text>L-homoserine + ATP = O-phospho-L-homoserine + ADP + H(+)</text>
        <dbReference type="Rhea" id="RHEA:13985"/>
        <dbReference type="ChEBI" id="CHEBI:15378"/>
        <dbReference type="ChEBI" id="CHEBI:30616"/>
        <dbReference type="ChEBI" id="CHEBI:57476"/>
        <dbReference type="ChEBI" id="CHEBI:57590"/>
        <dbReference type="ChEBI" id="CHEBI:456216"/>
        <dbReference type="EC" id="2.7.1.39"/>
    </reaction>
</comment>
<dbReference type="HAMAP" id="MF_00384">
    <property type="entry name" value="Homoser_kinase"/>
    <property type="match status" value="1"/>
</dbReference>